<keyword evidence="5" id="KW-0722">Serine protease inhibitor</keyword>
<dbReference type="PROSITE" id="PS00999">
    <property type="entry name" value="SSI"/>
    <property type="match status" value="1"/>
</dbReference>
<feature type="chain" id="PRO_5039554026" description="Subtilisin inhibitor domain-containing protein" evidence="7">
    <location>
        <begin position="28"/>
        <end position="150"/>
    </location>
</feature>
<feature type="signal peptide" evidence="7">
    <location>
        <begin position="1"/>
        <end position="27"/>
    </location>
</feature>
<dbReference type="Proteomes" id="UP000431901">
    <property type="component" value="Unassembled WGS sequence"/>
</dbReference>
<evidence type="ECO:0000256" key="7">
    <source>
        <dbReference type="SAM" id="SignalP"/>
    </source>
</evidence>
<evidence type="ECO:0000256" key="1">
    <source>
        <dbReference type="ARBA" id="ARBA00004613"/>
    </source>
</evidence>
<evidence type="ECO:0000259" key="8">
    <source>
        <dbReference type="Pfam" id="PF00720"/>
    </source>
</evidence>
<evidence type="ECO:0000313" key="10">
    <source>
        <dbReference type="Proteomes" id="UP000431901"/>
    </source>
</evidence>
<feature type="domain" description="Subtilisin inhibitor" evidence="8">
    <location>
        <begin position="47"/>
        <end position="123"/>
    </location>
</feature>
<accession>A0A6I4W710</accession>
<comment type="similarity">
    <text evidence="2">Belongs to the protease inhibitor I16 (SSI) family.</text>
</comment>
<gene>
    <name evidence="9" type="ORF">GQ466_15125</name>
</gene>
<keyword evidence="4" id="KW-0646">Protease inhibitor</keyword>
<keyword evidence="6" id="KW-1015">Disulfide bond</keyword>
<dbReference type="InterPro" id="IPR020054">
    <property type="entry name" value="Prot_inh_SSI_I16_CS"/>
</dbReference>
<dbReference type="SUPFAM" id="SSF55399">
    <property type="entry name" value="Subtilisin inhibitor"/>
    <property type="match status" value="1"/>
</dbReference>
<sequence>MRYRTLLRTVPGAALILSLAACGSEHAPGDGAGGTGSVRPSASPATSLTVQVRASKDAAPTTWTLTCDPVGGDHPDGAKACAALRTGAASAFAKPRPDQMCTDIFGGPQTAQVTGTWNGKPVSATFGRADGCQVSRWNAVAPLFGNVVRN</sequence>
<evidence type="ECO:0000256" key="5">
    <source>
        <dbReference type="ARBA" id="ARBA00022900"/>
    </source>
</evidence>
<organism evidence="9 10">
    <name type="scientific">Actinomadura rayongensis</name>
    <dbReference type="NCBI Taxonomy" id="1429076"/>
    <lineage>
        <taxon>Bacteria</taxon>
        <taxon>Bacillati</taxon>
        <taxon>Actinomycetota</taxon>
        <taxon>Actinomycetes</taxon>
        <taxon>Streptosporangiales</taxon>
        <taxon>Thermomonosporaceae</taxon>
        <taxon>Actinomadura</taxon>
    </lineage>
</organism>
<comment type="subcellular location">
    <subcellularLocation>
        <location evidence="1">Secreted</location>
    </subcellularLocation>
</comment>
<dbReference type="EMBL" id="WUTW01000002">
    <property type="protein sequence ID" value="MXQ65368.1"/>
    <property type="molecule type" value="Genomic_DNA"/>
</dbReference>
<proteinExistence type="inferred from homology"/>
<dbReference type="GO" id="GO:0004867">
    <property type="term" value="F:serine-type endopeptidase inhibitor activity"/>
    <property type="evidence" value="ECO:0007669"/>
    <property type="project" value="UniProtKB-KW"/>
</dbReference>
<keyword evidence="7" id="KW-0732">Signal</keyword>
<dbReference type="AlphaFoldDB" id="A0A6I4W710"/>
<dbReference type="OrthoDB" id="3427327at2"/>
<name>A0A6I4W710_9ACTN</name>
<dbReference type="Pfam" id="PF00720">
    <property type="entry name" value="SSI"/>
    <property type="match status" value="1"/>
</dbReference>
<evidence type="ECO:0000256" key="3">
    <source>
        <dbReference type="ARBA" id="ARBA00022525"/>
    </source>
</evidence>
<dbReference type="InterPro" id="IPR036819">
    <property type="entry name" value="Subtilisin_inhibitor-like_sf"/>
</dbReference>
<evidence type="ECO:0000256" key="6">
    <source>
        <dbReference type="ARBA" id="ARBA00023157"/>
    </source>
</evidence>
<evidence type="ECO:0000256" key="2">
    <source>
        <dbReference type="ARBA" id="ARBA00010472"/>
    </source>
</evidence>
<keyword evidence="10" id="KW-1185">Reference proteome</keyword>
<reference evidence="9 10" key="1">
    <citation type="submission" date="2019-12" db="EMBL/GenBank/DDBJ databases">
        <title>Nocardia macrotermitis sp. nov. and Nocardia aurantia sp. nov., isolated from the gut of the fungus growing-termite Macrotermes natalensis.</title>
        <authorList>
            <person name="Christine B."/>
            <person name="Rene B."/>
        </authorList>
    </citation>
    <scope>NUCLEOTIDE SEQUENCE [LARGE SCALE GENOMIC DNA]</scope>
    <source>
        <strain evidence="9 10">DSM 102126</strain>
    </source>
</reference>
<dbReference type="GO" id="GO:0005576">
    <property type="term" value="C:extracellular region"/>
    <property type="evidence" value="ECO:0007669"/>
    <property type="project" value="UniProtKB-SubCell"/>
</dbReference>
<dbReference type="InterPro" id="IPR023549">
    <property type="entry name" value="Subtilisin_inhibitor"/>
</dbReference>
<protein>
    <recommendedName>
        <fullName evidence="8">Subtilisin inhibitor domain-containing protein</fullName>
    </recommendedName>
</protein>
<dbReference type="Gene3D" id="3.30.350.10">
    <property type="entry name" value="Subtilisin inhibitor-like"/>
    <property type="match status" value="1"/>
</dbReference>
<evidence type="ECO:0000256" key="4">
    <source>
        <dbReference type="ARBA" id="ARBA00022690"/>
    </source>
</evidence>
<evidence type="ECO:0000313" key="9">
    <source>
        <dbReference type="EMBL" id="MXQ65368.1"/>
    </source>
</evidence>
<dbReference type="PROSITE" id="PS51257">
    <property type="entry name" value="PROKAR_LIPOPROTEIN"/>
    <property type="match status" value="1"/>
</dbReference>
<comment type="caution">
    <text evidence="9">The sequence shown here is derived from an EMBL/GenBank/DDBJ whole genome shotgun (WGS) entry which is preliminary data.</text>
</comment>
<keyword evidence="3" id="KW-0964">Secreted</keyword>